<protein>
    <submittedName>
        <fullName evidence="2">Uncharacterized protein</fullName>
    </submittedName>
</protein>
<feature type="chain" id="PRO_5004081488" evidence="1">
    <location>
        <begin position="23"/>
        <end position="275"/>
    </location>
</feature>
<feature type="signal peptide" evidence="1">
    <location>
        <begin position="1"/>
        <end position="22"/>
    </location>
</feature>
<dbReference type="RefSeq" id="WP_009197425.1">
    <property type="nucleotide sequence ID" value="NZ_AODQ01000181.1"/>
</dbReference>
<dbReference type="STRING" id="1279009.ADICEAN_04050"/>
<gene>
    <name evidence="2" type="ORF">ADICEAN_04050</name>
</gene>
<comment type="caution">
    <text evidence="2">The sequence shown here is derived from an EMBL/GenBank/DDBJ whole genome shotgun (WGS) entry which is preliminary data.</text>
</comment>
<keyword evidence="3" id="KW-1185">Reference proteome</keyword>
<proteinExistence type="predicted"/>
<sequence>MKLLSLLLFVLLVGACRRNAPAEQDAAPLFREDWAADALWDDGQAEVATYAARREVYGKVREYEYTFITVKEEFNTEHGVKTDDYTRSDLYPVLKINKFARLETDNYPYHYLTSLFYKRNEPGLLHKMTHSSQEWCGNTFKLFQQEGRGYQYLWSSYWDGQGDGREKLTGTPLFEDGLSHSLRALPFAEGLQFARPVLESQISNKATPPATYQAHFTVSSSREEPLDSWQVQVQLARDKTSHYWFAKAYPHILLRMQSWDGQELQLQQQERRAYW</sequence>
<organism evidence="2 3">
    <name type="scientific">Cesiribacter andamanensis AMV16</name>
    <dbReference type="NCBI Taxonomy" id="1279009"/>
    <lineage>
        <taxon>Bacteria</taxon>
        <taxon>Pseudomonadati</taxon>
        <taxon>Bacteroidota</taxon>
        <taxon>Cytophagia</taxon>
        <taxon>Cytophagales</taxon>
        <taxon>Cesiribacteraceae</taxon>
        <taxon>Cesiribacter</taxon>
    </lineage>
</organism>
<dbReference type="PROSITE" id="PS51257">
    <property type="entry name" value="PROKAR_LIPOPROTEIN"/>
    <property type="match status" value="1"/>
</dbReference>
<reference evidence="2 3" key="1">
    <citation type="journal article" date="2013" name="Genome Announc.">
        <title>Draft Genome Sequence of Cesiribacter andamanensis Strain AMV16T, Isolated from a Soil Sample from a Mud Volcano in the Andaman Islands, India.</title>
        <authorList>
            <person name="Shivaji S."/>
            <person name="Ara S."/>
            <person name="Begum Z."/>
            <person name="Srinivas T.N."/>
            <person name="Singh A."/>
            <person name="Kumar Pinnaka A."/>
        </authorList>
    </citation>
    <scope>NUCLEOTIDE SEQUENCE [LARGE SCALE GENOMIC DNA]</scope>
    <source>
        <strain evidence="2 3">AMV16</strain>
    </source>
</reference>
<accession>M7MWP6</accession>
<name>M7MWP6_9BACT</name>
<dbReference type="OrthoDB" id="5496093at2"/>
<dbReference type="Proteomes" id="UP000011910">
    <property type="component" value="Unassembled WGS sequence"/>
</dbReference>
<dbReference type="EMBL" id="AODQ01000181">
    <property type="protein sequence ID" value="EMR00833.1"/>
    <property type="molecule type" value="Genomic_DNA"/>
</dbReference>
<evidence type="ECO:0000256" key="1">
    <source>
        <dbReference type="SAM" id="SignalP"/>
    </source>
</evidence>
<dbReference type="eggNOG" id="COG2017">
    <property type="taxonomic scope" value="Bacteria"/>
</dbReference>
<dbReference type="AlphaFoldDB" id="M7MWP6"/>
<keyword evidence="1" id="KW-0732">Signal</keyword>
<evidence type="ECO:0000313" key="3">
    <source>
        <dbReference type="Proteomes" id="UP000011910"/>
    </source>
</evidence>
<evidence type="ECO:0000313" key="2">
    <source>
        <dbReference type="EMBL" id="EMR00833.1"/>
    </source>
</evidence>